<evidence type="ECO:0000313" key="1">
    <source>
        <dbReference type="EMBL" id="RMZ94492.1"/>
    </source>
</evidence>
<gene>
    <name evidence="1" type="ORF">BpHYR1_036456</name>
</gene>
<comment type="caution">
    <text evidence="1">The sequence shown here is derived from an EMBL/GenBank/DDBJ whole genome shotgun (WGS) entry which is preliminary data.</text>
</comment>
<name>A0A3M7P622_BRAPC</name>
<dbReference type="Proteomes" id="UP000276133">
    <property type="component" value="Unassembled WGS sequence"/>
</dbReference>
<reference evidence="1 2" key="1">
    <citation type="journal article" date="2018" name="Sci. Rep.">
        <title>Genomic signatures of local adaptation to the degree of environmental predictability in rotifers.</title>
        <authorList>
            <person name="Franch-Gras L."/>
            <person name="Hahn C."/>
            <person name="Garcia-Roger E.M."/>
            <person name="Carmona M.J."/>
            <person name="Serra M."/>
            <person name="Gomez A."/>
        </authorList>
    </citation>
    <scope>NUCLEOTIDE SEQUENCE [LARGE SCALE GENOMIC DNA]</scope>
    <source>
        <strain evidence="1">HYR1</strain>
    </source>
</reference>
<evidence type="ECO:0000313" key="2">
    <source>
        <dbReference type="Proteomes" id="UP000276133"/>
    </source>
</evidence>
<keyword evidence="2" id="KW-1185">Reference proteome</keyword>
<dbReference type="EMBL" id="REGN01013009">
    <property type="protein sequence ID" value="RMZ94492.1"/>
    <property type="molecule type" value="Genomic_DNA"/>
</dbReference>
<organism evidence="1 2">
    <name type="scientific">Brachionus plicatilis</name>
    <name type="common">Marine rotifer</name>
    <name type="synonym">Brachionus muelleri</name>
    <dbReference type="NCBI Taxonomy" id="10195"/>
    <lineage>
        <taxon>Eukaryota</taxon>
        <taxon>Metazoa</taxon>
        <taxon>Spiralia</taxon>
        <taxon>Gnathifera</taxon>
        <taxon>Rotifera</taxon>
        <taxon>Eurotatoria</taxon>
        <taxon>Monogononta</taxon>
        <taxon>Pseudotrocha</taxon>
        <taxon>Ploima</taxon>
        <taxon>Brachionidae</taxon>
        <taxon>Brachionus</taxon>
    </lineage>
</organism>
<proteinExistence type="predicted"/>
<protein>
    <submittedName>
        <fullName evidence="1">Uncharacterized protein</fullName>
    </submittedName>
</protein>
<accession>A0A3M7P622</accession>
<dbReference type="AlphaFoldDB" id="A0A3M7P622"/>
<sequence length="80" mass="9337">MRGFGSDSFKIILANMITRILKIRKNKGQFHLIEETNNLFSRIHKRILVERCILQMLAMISRSKSGKKILSKQHEPTTKI</sequence>